<name>A0A0F9D8R6_9ZZZZ</name>
<organism evidence="1">
    <name type="scientific">marine sediment metagenome</name>
    <dbReference type="NCBI Taxonomy" id="412755"/>
    <lineage>
        <taxon>unclassified sequences</taxon>
        <taxon>metagenomes</taxon>
        <taxon>ecological metagenomes</taxon>
    </lineage>
</organism>
<accession>A0A0F9D8R6</accession>
<evidence type="ECO:0008006" key="2">
    <source>
        <dbReference type="Google" id="ProtNLM"/>
    </source>
</evidence>
<dbReference type="AlphaFoldDB" id="A0A0F9D8R6"/>
<dbReference type="EMBL" id="LAZR01029976">
    <property type="protein sequence ID" value="KKL57979.1"/>
    <property type="molecule type" value="Genomic_DNA"/>
</dbReference>
<reference evidence="1" key="1">
    <citation type="journal article" date="2015" name="Nature">
        <title>Complex archaea that bridge the gap between prokaryotes and eukaryotes.</title>
        <authorList>
            <person name="Spang A."/>
            <person name="Saw J.H."/>
            <person name="Jorgensen S.L."/>
            <person name="Zaremba-Niedzwiedzka K."/>
            <person name="Martijn J."/>
            <person name="Lind A.E."/>
            <person name="van Eijk R."/>
            <person name="Schleper C."/>
            <person name="Guy L."/>
            <person name="Ettema T.J."/>
        </authorList>
    </citation>
    <scope>NUCLEOTIDE SEQUENCE</scope>
</reference>
<evidence type="ECO:0000313" key="1">
    <source>
        <dbReference type="EMBL" id="KKL57979.1"/>
    </source>
</evidence>
<gene>
    <name evidence="1" type="ORF">LCGC14_2230020</name>
</gene>
<comment type="caution">
    <text evidence="1">The sequence shown here is derived from an EMBL/GenBank/DDBJ whole genome shotgun (WGS) entry which is preliminary data.</text>
</comment>
<feature type="non-terminal residue" evidence="1">
    <location>
        <position position="233"/>
    </location>
</feature>
<protein>
    <recommendedName>
        <fullName evidence="2">B box-type domain-containing protein</fullName>
    </recommendedName>
</protein>
<proteinExistence type="predicted"/>
<sequence>MSEQICRFCHKYVQLAYYCEDCSSNCCSDCLHEEYIDYNKCQDCNSRKIDNLDSDKKKVCNDCGSENIVKGSQLIKTCPKCNSHNIVNIYEKKEDLEKLFLDLIKNTRLFVVPLRDILSELLLLQQKLEKARAPPLRYYHYPKMESDLLALFKLFQYVQNTIYEKISVHFHQLNQNQEYFFDTYSQPNSNITIIESLFENFVRSYDSIKDFITNNVNTFVRSVESILANLKFI</sequence>